<keyword evidence="1" id="KW-0175">Coiled coil</keyword>
<dbReference type="InterPro" id="IPR036598">
    <property type="entry name" value="GOLD_dom_sf"/>
</dbReference>
<dbReference type="AlphaFoldDB" id="A0A6A4XZN0"/>
<dbReference type="InterPro" id="IPR009038">
    <property type="entry name" value="GOLD_dom"/>
</dbReference>
<evidence type="ECO:0000259" key="3">
    <source>
        <dbReference type="PROSITE" id="PS50866"/>
    </source>
</evidence>
<protein>
    <recommendedName>
        <fullName evidence="3">GOLD domain-containing protein</fullName>
    </recommendedName>
</protein>
<feature type="non-terminal residue" evidence="4">
    <location>
        <position position="1"/>
    </location>
</feature>
<organism evidence="4">
    <name type="scientific">Aphanomyces stellatus</name>
    <dbReference type="NCBI Taxonomy" id="120398"/>
    <lineage>
        <taxon>Eukaryota</taxon>
        <taxon>Sar</taxon>
        <taxon>Stramenopiles</taxon>
        <taxon>Oomycota</taxon>
        <taxon>Saprolegniomycetes</taxon>
        <taxon>Saprolegniales</taxon>
        <taxon>Verrucalvaceae</taxon>
        <taxon>Aphanomyces</taxon>
    </lineage>
</organism>
<proteinExistence type="predicted"/>
<comment type="caution">
    <text evidence="4">The sequence shown here is derived from an EMBL/GenBank/DDBJ whole genome shotgun (WGS) entry which is preliminary data.</text>
</comment>
<accession>A0A6A4XZN0</accession>
<dbReference type="OrthoDB" id="1434354at2759"/>
<evidence type="ECO:0000313" key="4">
    <source>
        <dbReference type="EMBL" id="KAF0688780.1"/>
    </source>
</evidence>
<dbReference type="Gene3D" id="2.60.120.680">
    <property type="entry name" value="GOLD domain"/>
    <property type="match status" value="1"/>
</dbReference>
<evidence type="ECO:0000256" key="1">
    <source>
        <dbReference type="SAM" id="Coils"/>
    </source>
</evidence>
<sequence length="386" mass="44120">PPPPPPPPPSSSSGPAVPRPAIPHDDERRAAEVEKLRLENAQYAQSMLSLRETLHEKLHQLATLKAPIHTKTMDEIEAAIEHERRALVERKELHQRQMHKLKREAEAWLDDAQAKLDEHATLQDSLHKDAPTDDVVVNPLEETLVLKSGVSVKAGSAFELPVVCSVGQTIQWSFRIEEIDTDINFALHFEDDDVVPINRVERLQGTFQVKAAGVLKFEWDNSFSWLNPKTLDYHVSVFEPLGDVALARRKEREILKVQIKHAQDRLWIMDKEAALLALFDAVIETTIPQSIELYLEECMAHREMVVCPKLNQVQEKMTALKTMISLYVQEQQELTEATASLTMMLEEIQQEKRDLQNTRHLHQTREETKASIEATLRRLEAELSTF</sequence>
<dbReference type="PROSITE" id="PS50866">
    <property type="entry name" value="GOLD"/>
    <property type="match status" value="1"/>
</dbReference>
<gene>
    <name evidence="4" type="ORF">As57867_019582</name>
</gene>
<feature type="domain" description="GOLD" evidence="3">
    <location>
        <begin position="123"/>
        <end position="237"/>
    </location>
</feature>
<feature type="compositionally biased region" description="Pro residues" evidence="2">
    <location>
        <begin position="1"/>
        <end position="10"/>
    </location>
</feature>
<name>A0A6A4XZN0_9STRA</name>
<dbReference type="SUPFAM" id="SSF101576">
    <property type="entry name" value="Supernatant protein factor (SPF), C-terminal domain"/>
    <property type="match status" value="1"/>
</dbReference>
<feature type="region of interest" description="Disordered" evidence="2">
    <location>
        <begin position="1"/>
        <end position="26"/>
    </location>
</feature>
<feature type="coiled-coil region" evidence="1">
    <location>
        <begin position="84"/>
        <end position="118"/>
    </location>
</feature>
<dbReference type="EMBL" id="VJMH01006654">
    <property type="protein sequence ID" value="KAF0688780.1"/>
    <property type="molecule type" value="Genomic_DNA"/>
</dbReference>
<feature type="coiled-coil region" evidence="1">
    <location>
        <begin position="338"/>
        <end position="382"/>
    </location>
</feature>
<evidence type="ECO:0000256" key="2">
    <source>
        <dbReference type="SAM" id="MobiDB-lite"/>
    </source>
</evidence>
<reference evidence="4" key="1">
    <citation type="submission" date="2019-06" db="EMBL/GenBank/DDBJ databases">
        <title>Genomics analysis of Aphanomyces spp. identifies a new class of oomycete effector associated with host adaptation.</title>
        <authorList>
            <person name="Gaulin E."/>
        </authorList>
    </citation>
    <scope>NUCLEOTIDE SEQUENCE</scope>
    <source>
        <strain evidence="4">CBS 578.67</strain>
    </source>
</reference>